<reference evidence="1 2" key="1">
    <citation type="submission" date="2017-11" db="EMBL/GenBank/DDBJ databases">
        <title>De-novo sequencing of pomegranate (Punica granatum L.) genome.</title>
        <authorList>
            <person name="Akparov Z."/>
            <person name="Amiraslanov A."/>
            <person name="Hajiyeva S."/>
            <person name="Abbasov M."/>
            <person name="Kaur K."/>
            <person name="Hamwieh A."/>
            <person name="Solovyev V."/>
            <person name="Salamov A."/>
            <person name="Braich B."/>
            <person name="Kosarev P."/>
            <person name="Mahmoud A."/>
            <person name="Hajiyev E."/>
            <person name="Babayeva S."/>
            <person name="Izzatullayeva V."/>
            <person name="Mammadov A."/>
            <person name="Mammadov A."/>
            <person name="Sharifova S."/>
            <person name="Ojaghi J."/>
            <person name="Eynullazada K."/>
            <person name="Bayramov B."/>
            <person name="Abdulazimova A."/>
            <person name="Shahmuradov I."/>
        </authorList>
    </citation>
    <scope>NUCLEOTIDE SEQUENCE [LARGE SCALE GENOMIC DNA]</scope>
    <source>
        <strain evidence="2">cv. AG2017</strain>
        <tissue evidence="1">Leaf</tissue>
    </source>
</reference>
<dbReference type="AlphaFoldDB" id="A0A2I0K8P9"/>
<keyword evidence="2" id="KW-1185">Reference proteome</keyword>
<organism evidence="1 2">
    <name type="scientific">Punica granatum</name>
    <name type="common">Pomegranate</name>
    <dbReference type="NCBI Taxonomy" id="22663"/>
    <lineage>
        <taxon>Eukaryota</taxon>
        <taxon>Viridiplantae</taxon>
        <taxon>Streptophyta</taxon>
        <taxon>Embryophyta</taxon>
        <taxon>Tracheophyta</taxon>
        <taxon>Spermatophyta</taxon>
        <taxon>Magnoliopsida</taxon>
        <taxon>eudicotyledons</taxon>
        <taxon>Gunneridae</taxon>
        <taxon>Pentapetalae</taxon>
        <taxon>rosids</taxon>
        <taxon>malvids</taxon>
        <taxon>Myrtales</taxon>
        <taxon>Lythraceae</taxon>
        <taxon>Punica</taxon>
    </lineage>
</organism>
<name>A0A2I0K8P9_PUNGR</name>
<dbReference type="EMBL" id="PGOL01000787">
    <property type="protein sequence ID" value="PKI64928.1"/>
    <property type="molecule type" value="Genomic_DNA"/>
</dbReference>
<sequence>MGRGPLAGGRSGSPGTAAMALRVAVLAPGRCDDGTRGRGRWLWALLGLRVSDLDFTGVETTGIEGKSRVFRRGFPKSIDPLIGQIEGKFLVFSYFVLFLPLRIVDLSI</sequence>
<evidence type="ECO:0000313" key="1">
    <source>
        <dbReference type="EMBL" id="PKI64928.1"/>
    </source>
</evidence>
<dbReference type="Proteomes" id="UP000233551">
    <property type="component" value="Unassembled WGS sequence"/>
</dbReference>
<protein>
    <submittedName>
        <fullName evidence="1">Uncharacterized protein</fullName>
    </submittedName>
</protein>
<accession>A0A2I0K8P9</accession>
<proteinExistence type="predicted"/>
<gene>
    <name evidence="1" type="ORF">CRG98_014670</name>
</gene>
<comment type="caution">
    <text evidence="1">The sequence shown here is derived from an EMBL/GenBank/DDBJ whole genome shotgun (WGS) entry which is preliminary data.</text>
</comment>
<evidence type="ECO:0000313" key="2">
    <source>
        <dbReference type="Proteomes" id="UP000233551"/>
    </source>
</evidence>